<gene>
    <name evidence="1" type="primary">AK7_0</name>
    <name evidence="1" type="ORF">EYF80_062187</name>
</gene>
<sequence>MVLVCDDHGSKPQAVSFTRRPVVVLQEVPFTDELFWLRRAHPNFKRHIALEKRVVQMGKTRRSLFSTYVLASGLQYGMGEHVLHSFFKVIEVQPRPYYLLAVDSSNDTLEDILKAVASALGPWATPRRPPEEALLSRELSVGRSP</sequence>
<proteinExistence type="predicted"/>
<evidence type="ECO:0000313" key="1">
    <source>
        <dbReference type="EMBL" id="TNN27668.1"/>
    </source>
</evidence>
<keyword evidence="2" id="KW-1185">Reference proteome</keyword>
<reference evidence="1 2" key="1">
    <citation type="submission" date="2019-03" db="EMBL/GenBank/DDBJ databases">
        <title>First draft genome of Liparis tanakae, snailfish: a comprehensive survey of snailfish specific genes.</title>
        <authorList>
            <person name="Kim W."/>
            <person name="Song I."/>
            <person name="Jeong J.-H."/>
            <person name="Kim D."/>
            <person name="Kim S."/>
            <person name="Ryu S."/>
            <person name="Song J.Y."/>
            <person name="Lee S.K."/>
        </authorList>
    </citation>
    <scope>NUCLEOTIDE SEQUENCE [LARGE SCALE GENOMIC DNA]</scope>
    <source>
        <tissue evidence="1">Muscle</tissue>
    </source>
</reference>
<dbReference type="AlphaFoldDB" id="A0A4Z2EFZ6"/>
<comment type="caution">
    <text evidence="1">The sequence shown here is derived from an EMBL/GenBank/DDBJ whole genome shotgun (WGS) entry which is preliminary data.</text>
</comment>
<evidence type="ECO:0000313" key="2">
    <source>
        <dbReference type="Proteomes" id="UP000314294"/>
    </source>
</evidence>
<dbReference type="GO" id="GO:0016301">
    <property type="term" value="F:kinase activity"/>
    <property type="evidence" value="ECO:0007669"/>
    <property type="project" value="UniProtKB-KW"/>
</dbReference>
<organism evidence="1 2">
    <name type="scientific">Liparis tanakae</name>
    <name type="common">Tanaka's snailfish</name>
    <dbReference type="NCBI Taxonomy" id="230148"/>
    <lineage>
        <taxon>Eukaryota</taxon>
        <taxon>Metazoa</taxon>
        <taxon>Chordata</taxon>
        <taxon>Craniata</taxon>
        <taxon>Vertebrata</taxon>
        <taxon>Euteleostomi</taxon>
        <taxon>Actinopterygii</taxon>
        <taxon>Neopterygii</taxon>
        <taxon>Teleostei</taxon>
        <taxon>Neoteleostei</taxon>
        <taxon>Acanthomorphata</taxon>
        <taxon>Eupercaria</taxon>
        <taxon>Perciformes</taxon>
        <taxon>Cottioidei</taxon>
        <taxon>Cottales</taxon>
        <taxon>Liparidae</taxon>
        <taxon>Liparis</taxon>
    </lineage>
</organism>
<dbReference type="EMBL" id="SRLO01007922">
    <property type="protein sequence ID" value="TNN27668.1"/>
    <property type="molecule type" value="Genomic_DNA"/>
</dbReference>
<accession>A0A4Z2EFZ6</accession>
<dbReference type="Proteomes" id="UP000314294">
    <property type="component" value="Unassembled WGS sequence"/>
</dbReference>
<protein>
    <submittedName>
        <fullName evidence="1">Adenylate kinase 7</fullName>
    </submittedName>
</protein>
<keyword evidence="1" id="KW-0418">Kinase</keyword>
<keyword evidence="1" id="KW-0808">Transferase</keyword>
<dbReference type="OrthoDB" id="10262413at2759"/>
<name>A0A4Z2EFZ6_9TELE</name>